<accession>A0A0F9R6H3</accession>
<evidence type="ECO:0000313" key="1">
    <source>
        <dbReference type="EMBL" id="KKN20891.1"/>
    </source>
</evidence>
<gene>
    <name evidence="1" type="ORF">LCGC14_0930950</name>
</gene>
<sequence length="120" mass="12822">MAVFHGKAGKVDFSGAITSVLNWALTTIGDIAESHGMGSTWKSFVAGFRDSSATVDAVAYTESTIKVGTNAGLKLYIDATNYFYINTAVCIEQTETVNMNDIGRISYSFVADDVDALTFA</sequence>
<dbReference type="AlphaFoldDB" id="A0A0F9R6H3"/>
<reference evidence="1" key="1">
    <citation type="journal article" date="2015" name="Nature">
        <title>Complex archaea that bridge the gap between prokaryotes and eukaryotes.</title>
        <authorList>
            <person name="Spang A."/>
            <person name="Saw J.H."/>
            <person name="Jorgensen S.L."/>
            <person name="Zaremba-Niedzwiedzka K."/>
            <person name="Martijn J."/>
            <person name="Lind A.E."/>
            <person name="van Eijk R."/>
            <person name="Schleper C."/>
            <person name="Guy L."/>
            <person name="Ettema T.J."/>
        </authorList>
    </citation>
    <scope>NUCLEOTIDE SEQUENCE</scope>
</reference>
<comment type="caution">
    <text evidence="1">The sequence shown here is derived from an EMBL/GenBank/DDBJ whole genome shotgun (WGS) entry which is preliminary data.</text>
</comment>
<name>A0A0F9R6H3_9ZZZZ</name>
<proteinExistence type="predicted"/>
<organism evidence="1">
    <name type="scientific">marine sediment metagenome</name>
    <dbReference type="NCBI Taxonomy" id="412755"/>
    <lineage>
        <taxon>unclassified sequences</taxon>
        <taxon>metagenomes</taxon>
        <taxon>ecological metagenomes</taxon>
    </lineage>
</organism>
<protein>
    <submittedName>
        <fullName evidence="1">Uncharacterized protein</fullName>
    </submittedName>
</protein>
<dbReference type="EMBL" id="LAZR01003198">
    <property type="protein sequence ID" value="KKN20891.1"/>
    <property type="molecule type" value="Genomic_DNA"/>
</dbReference>